<evidence type="ECO:0000256" key="1">
    <source>
        <dbReference type="ARBA" id="ARBA00004196"/>
    </source>
</evidence>
<comment type="caution">
    <text evidence="12">The sequence shown here is derived from an EMBL/GenBank/DDBJ whole genome shotgun (WGS) entry which is preliminary data.</text>
</comment>
<dbReference type="PANTHER" id="PTHR30633">
    <property type="entry name" value="CYTOCHROME C-552 RESPIRATORY NITRITE REDUCTASE"/>
    <property type="match status" value="1"/>
</dbReference>
<comment type="similarity">
    <text evidence="2">Belongs to the cytochrome c-552 family.</text>
</comment>
<accession>A0ABS9MRJ3</accession>
<evidence type="ECO:0000256" key="2">
    <source>
        <dbReference type="ARBA" id="ARBA00009288"/>
    </source>
</evidence>
<comment type="subcellular location">
    <subcellularLocation>
        <location evidence="1">Cell envelope</location>
    </subcellularLocation>
</comment>
<protein>
    <recommendedName>
        <fullName evidence="3">nitrite reductase (cytochrome; ammonia-forming)</fullName>
        <ecNumber evidence="3">1.7.2.2</ecNumber>
    </recommendedName>
</protein>
<name>A0ABS9MRJ3_9BURK</name>
<comment type="catalytic activity">
    <reaction evidence="10">
        <text>6 Fe(III)-[cytochrome c] + NH4(+) + 2 H2O = 6 Fe(II)-[cytochrome c] + nitrite + 8 H(+)</text>
        <dbReference type="Rhea" id="RHEA:13089"/>
        <dbReference type="Rhea" id="RHEA-COMP:10350"/>
        <dbReference type="Rhea" id="RHEA-COMP:14399"/>
        <dbReference type="ChEBI" id="CHEBI:15377"/>
        <dbReference type="ChEBI" id="CHEBI:15378"/>
        <dbReference type="ChEBI" id="CHEBI:16301"/>
        <dbReference type="ChEBI" id="CHEBI:28938"/>
        <dbReference type="ChEBI" id="CHEBI:29033"/>
        <dbReference type="ChEBI" id="CHEBI:29034"/>
        <dbReference type="EC" id="1.7.2.2"/>
    </reaction>
</comment>
<keyword evidence="7" id="KW-0106">Calcium</keyword>
<evidence type="ECO:0000256" key="11">
    <source>
        <dbReference type="SAM" id="SignalP"/>
    </source>
</evidence>
<evidence type="ECO:0000256" key="6">
    <source>
        <dbReference type="ARBA" id="ARBA00022729"/>
    </source>
</evidence>
<sequence>MKGKAFPAALALCAATALGAAPAAEALTRAAPLTPPAQKVENPQQCLACHTPVAKLHNRGAHRNVNCGSCHTVPAGHTSAPSAANRPKTRFDYGSCSQCHKEQHKDLFNPKYHYEWAQKKGMNDYSFVRDQDDGWPRAIQHKFPRFHAGLMSDFIANRANGRFKYKSLVAQGAPQEDHWKNIIDDFPQNGDLMKGDVIGIGWRPHKGREGQQDSRCLLCKTSETMLEYAYDVTAPNPKGYDFDSKVVPMLKGTHSGFNCSFCHDPHSAEPRVIFAPMIESMTGKNGRGNTYQRQAKKGSKAFPSMEVIDMGVRGFTRKIGILSDYNANYQCGQCHNAANRYLNYKHNDTGKPVTREELAKAGVSPYSTEFLGDPVKTYEWFKKKGWNQGTNGLTGVKYINGSDHPNVEILINSRHGQAGVTCTDCHFAKKKDGTFEHQPSLAKLKVRNTCMRSECHGPGSRDNWTNPGQALYTIESIQQAYRIRTQKMEMAAKDAQRMLAAVKAKKATLPQAELKTLTEAYEQYLSTRDYWLTDLSSGFHNPRAFDRSVTKTIWDLRSANGKAKKVFKTL</sequence>
<organism evidence="12 13">
    <name type="scientific">Mesosutterella porci</name>
    <dbReference type="NCBI Taxonomy" id="2915351"/>
    <lineage>
        <taxon>Bacteria</taxon>
        <taxon>Pseudomonadati</taxon>
        <taxon>Pseudomonadota</taxon>
        <taxon>Betaproteobacteria</taxon>
        <taxon>Burkholderiales</taxon>
        <taxon>Sutterellaceae</taxon>
        <taxon>Mesosutterella</taxon>
    </lineage>
</organism>
<evidence type="ECO:0000256" key="7">
    <source>
        <dbReference type="ARBA" id="ARBA00022837"/>
    </source>
</evidence>
<evidence type="ECO:0000256" key="3">
    <source>
        <dbReference type="ARBA" id="ARBA00011887"/>
    </source>
</evidence>
<keyword evidence="5" id="KW-0479">Metal-binding</keyword>
<gene>
    <name evidence="12" type="ORF">MAF45_04075</name>
</gene>
<keyword evidence="13" id="KW-1185">Reference proteome</keyword>
<evidence type="ECO:0000256" key="8">
    <source>
        <dbReference type="ARBA" id="ARBA00023002"/>
    </source>
</evidence>
<dbReference type="EMBL" id="JAKNCT010000004">
    <property type="protein sequence ID" value="MCG5030623.1"/>
    <property type="molecule type" value="Genomic_DNA"/>
</dbReference>
<dbReference type="SUPFAM" id="SSF48695">
    <property type="entry name" value="Multiheme cytochromes"/>
    <property type="match status" value="2"/>
</dbReference>
<keyword evidence="8" id="KW-0560">Oxidoreductase</keyword>
<proteinExistence type="inferred from homology"/>
<evidence type="ECO:0000256" key="4">
    <source>
        <dbReference type="ARBA" id="ARBA00022617"/>
    </source>
</evidence>
<evidence type="ECO:0000256" key="10">
    <source>
        <dbReference type="ARBA" id="ARBA00049131"/>
    </source>
</evidence>
<dbReference type="Gene3D" id="1.10.287.3080">
    <property type="match status" value="1"/>
</dbReference>
<feature type="signal peptide" evidence="11">
    <location>
        <begin position="1"/>
        <end position="23"/>
    </location>
</feature>
<dbReference type="Pfam" id="PF02335">
    <property type="entry name" value="Cytochrom_C552"/>
    <property type="match status" value="1"/>
</dbReference>
<dbReference type="Proteomes" id="UP001297600">
    <property type="component" value="Unassembled WGS sequence"/>
</dbReference>
<feature type="chain" id="PRO_5045169225" description="nitrite reductase (cytochrome; ammonia-forming)" evidence="11">
    <location>
        <begin position="24"/>
        <end position="570"/>
    </location>
</feature>
<dbReference type="InterPro" id="IPR036280">
    <property type="entry name" value="Multihaem_cyt_sf"/>
</dbReference>
<dbReference type="Gene3D" id="1.20.140.10">
    <property type="entry name" value="Butyryl-CoA Dehydrogenase, subunit A, domain 3"/>
    <property type="match status" value="1"/>
</dbReference>
<keyword evidence="4" id="KW-0349">Heme</keyword>
<evidence type="ECO:0000313" key="12">
    <source>
        <dbReference type="EMBL" id="MCG5030623.1"/>
    </source>
</evidence>
<dbReference type="EC" id="1.7.2.2" evidence="3"/>
<dbReference type="RefSeq" id="WP_237978278.1">
    <property type="nucleotide sequence ID" value="NZ_JAKNCT010000004.1"/>
</dbReference>
<dbReference type="PANTHER" id="PTHR30633:SF0">
    <property type="entry name" value="CYTOCHROME C-552"/>
    <property type="match status" value="1"/>
</dbReference>
<evidence type="ECO:0000256" key="5">
    <source>
        <dbReference type="ARBA" id="ARBA00022723"/>
    </source>
</evidence>
<evidence type="ECO:0000313" key="13">
    <source>
        <dbReference type="Proteomes" id="UP001297600"/>
    </source>
</evidence>
<keyword evidence="9" id="KW-0408">Iron</keyword>
<evidence type="ECO:0000256" key="9">
    <source>
        <dbReference type="ARBA" id="ARBA00023004"/>
    </source>
</evidence>
<dbReference type="Gene3D" id="1.10.1130.10">
    <property type="entry name" value="Flavocytochrome C3, Chain A"/>
    <property type="match status" value="1"/>
</dbReference>
<keyword evidence="6 11" id="KW-0732">Signal</keyword>
<reference evidence="12 13" key="1">
    <citation type="submission" date="2022-02" db="EMBL/GenBank/DDBJ databases">
        <title>Mesosutterella porci, a novel member of the family Sutterellaceae from pig feces.</title>
        <authorList>
            <person name="Wylensek D."/>
            <person name="Clavel T."/>
        </authorList>
    </citation>
    <scope>NUCLEOTIDE SEQUENCE [LARGE SCALE GENOMIC DNA]</scope>
    <source>
        <strain evidence="13">oilRF-744-wt-GAM-9</strain>
    </source>
</reference>
<dbReference type="InterPro" id="IPR003321">
    <property type="entry name" value="Cyt_c552"/>
</dbReference>